<dbReference type="InterPro" id="IPR052993">
    <property type="entry name" value="CFA-57"/>
</dbReference>
<dbReference type="OrthoDB" id="10251741at2759"/>
<dbReference type="InterPro" id="IPR036322">
    <property type="entry name" value="WD40_repeat_dom_sf"/>
</dbReference>
<gene>
    <name evidence="2" type="ORF">PVAND_004807</name>
</gene>
<sequence length="229" mass="25920">MLLKPIIMTLSKDLTVRIWNYETMKVELIKKILIDLRCISLHPSGFIAAIAFTDINNSFTIFTSWSINCNWLSKEISIVCVFTFETHHTLVGHKDVLSVAWSTDDRYLVSSGKEGSVYEWDLTTGQRINELVQKGTLYRSLAVSSDQSYIVGVTHTAFLREISKSELIREFRAPDDSPLTTLAFSRSDQMLFAANERGCLYNIKMPFLESGGGNFQIIAFIIKQLTNCA</sequence>
<dbReference type="AlphaFoldDB" id="A0A9J6C070"/>
<reference evidence="2" key="1">
    <citation type="submission" date="2021-03" db="EMBL/GenBank/DDBJ databases">
        <title>Chromosome level genome of the anhydrobiotic midge Polypedilum vanderplanki.</title>
        <authorList>
            <person name="Yoshida Y."/>
            <person name="Kikawada T."/>
            <person name="Gusev O."/>
        </authorList>
    </citation>
    <scope>NUCLEOTIDE SEQUENCE</scope>
    <source>
        <strain evidence="2">NIAS01</strain>
        <tissue evidence="2">Whole body or cell culture</tissue>
    </source>
</reference>
<dbReference type="InterPro" id="IPR015943">
    <property type="entry name" value="WD40/YVTN_repeat-like_dom_sf"/>
</dbReference>
<dbReference type="SMART" id="SM00320">
    <property type="entry name" value="WD40"/>
    <property type="match status" value="2"/>
</dbReference>
<dbReference type="PROSITE" id="PS50082">
    <property type="entry name" value="WD_REPEATS_2"/>
    <property type="match status" value="1"/>
</dbReference>
<organism evidence="2 3">
    <name type="scientific">Polypedilum vanderplanki</name>
    <name type="common">Sleeping chironomid midge</name>
    <dbReference type="NCBI Taxonomy" id="319348"/>
    <lineage>
        <taxon>Eukaryota</taxon>
        <taxon>Metazoa</taxon>
        <taxon>Ecdysozoa</taxon>
        <taxon>Arthropoda</taxon>
        <taxon>Hexapoda</taxon>
        <taxon>Insecta</taxon>
        <taxon>Pterygota</taxon>
        <taxon>Neoptera</taxon>
        <taxon>Endopterygota</taxon>
        <taxon>Diptera</taxon>
        <taxon>Nematocera</taxon>
        <taxon>Chironomoidea</taxon>
        <taxon>Chironomidae</taxon>
        <taxon>Chironominae</taxon>
        <taxon>Polypedilum</taxon>
        <taxon>Polypedilum</taxon>
    </lineage>
</organism>
<dbReference type="EMBL" id="JADBJN010000002">
    <property type="protein sequence ID" value="KAG5674862.1"/>
    <property type="molecule type" value="Genomic_DNA"/>
</dbReference>
<dbReference type="PANTHER" id="PTHR32215">
    <property type="entry name" value="CILIA- AND FLAGELLA-ASSOCIATED PROTEIN 57"/>
    <property type="match status" value="1"/>
</dbReference>
<proteinExistence type="predicted"/>
<keyword evidence="1" id="KW-0853">WD repeat</keyword>
<feature type="repeat" description="WD" evidence="1">
    <location>
        <begin position="96"/>
        <end position="130"/>
    </location>
</feature>
<evidence type="ECO:0000256" key="1">
    <source>
        <dbReference type="PROSITE-ProRule" id="PRU00221"/>
    </source>
</evidence>
<keyword evidence="3" id="KW-1185">Reference proteome</keyword>
<comment type="caution">
    <text evidence="2">The sequence shown here is derived from an EMBL/GenBank/DDBJ whole genome shotgun (WGS) entry which is preliminary data.</text>
</comment>
<dbReference type="SUPFAM" id="SSF50978">
    <property type="entry name" value="WD40 repeat-like"/>
    <property type="match status" value="1"/>
</dbReference>
<dbReference type="Proteomes" id="UP001107558">
    <property type="component" value="Chromosome 2"/>
</dbReference>
<dbReference type="Gene3D" id="2.130.10.10">
    <property type="entry name" value="YVTN repeat-like/Quinoprotein amine dehydrogenase"/>
    <property type="match status" value="1"/>
</dbReference>
<dbReference type="Pfam" id="PF00400">
    <property type="entry name" value="WD40"/>
    <property type="match status" value="1"/>
</dbReference>
<evidence type="ECO:0000313" key="2">
    <source>
        <dbReference type="EMBL" id="KAG5674862.1"/>
    </source>
</evidence>
<protein>
    <submittedName>
        <fullName evidence="2">Uncharacterized protein</fullName>
    </submittedName>
</protein>
<name>A0A9J6C070_POLVA</name>
<dbReference type="InterPro" id="IPR001680">
    <property type="entry name" value="WD40_rpt"/>
</dbReference>
<dbReference type="PANTHER" id="PTHR32215:SF0">
    <property type="entry name" value="CILIA- AND FLAGELLA-ASSOCIATED PROTEIN 57"/>
    <property type="match status" value="1"/>
</dbReference>
<evidence type="ECO:0000313" key="3">
    <source>
        <dbReference type="Proteomes" id="UP001107558"/>
    </source>
</evidence>
<accession>A0A9J6C070</accession>